<dbReference type="Proteomes" id="UP000268059">
    <property type="component" value="Chromosome"/>
</dbReference>
<sequence>MPSKIYSMSFAKIYPLLVQKVVRKGRLPEEADAVISLLTGYSSEEIHAACEANVDYSTFFANAPHYHEHADALKGRVCNVRVETIEEPLMKQIRQLDLLIDLLAKGKSLEAITSLFGE</sequence>
<evidence type="ECO:0000313" key="1">
    <source>
        <dbReference type="EMBL" id="BBH26513.1"/>
    </source>
</evidence>
<accession>A0A3G9JND9</accession>
<organism evidence="1 2">
    <name type="scientific">Intestinibaculum porci</name>
    <dbReference type="NCBI Taxonomy" id="2487118"/>
    <lineage>
        <taxon>Bacteria</taxon>
        <taxon>Bacillati</taxon>
        <taxon>Bacillota</taxon>
        <taxon>Erysipelotrichia</taxon>
        <taxon>Erysipelotrichales</taxon>
        <taxon>Erysipelotrichaceae</taxon>
        <taxon>Intestinibaculum</taxon>
    </lineage>
</organism>
<dbReference type="InParanoid" id="A0A3G9JND9"/>
<dbReference type="InterPro" id="IPR014580">
    <property type="entry name" value="UCP033199"/>
</dbReference>
<evidence type="ECO:0008006" key="3">
    <source>
        <dbReference type="Google" id="ProtNLM"/>
    </source>
</evidence>
<dbReference type="AlphaFoldDB" id="A0A3G9JND9"/>
<reference evidence="1 2" key="1">
    <citation type="submission" date="2018-11" db="EMBL/GenBank/DDBJ databases">
        <title>Novel Erysipelotrichaceae bacterium isolated from small intestine of a swine.</title>
        <authorList>
            <person name="Kim J.S."/>
            <person name="Choe H."/>
            <person name="Lee Y.R."/>
            <person name="Kim K.M."/>
            <person name="Park D.S."/>
        </authorList>
    </citation>
    <scope>NUCLEOTIDE SEQUENCE [LARGE SCALE GENOMIC DNA]</scope>
    <source>
        <strain evidence="1 2">SG0102</strain>
    </source>
</reference>
<gene>
    <name evidence="1" type="ORF">SG0102_14470</name>
</gene>
<dbReference type="InterPro" id="IPR023204">
    <property type="entry name" value="SP1917_dom_sf"/>
</dbReference>
<name>A0A3G9JND9_9FIRM</name>
<keyword evidence="2" id="KW-1185">Reference proteome</keyword>
<evidence type="ECO:0000313" key="2">
    <source>
        <dbReference type="Proteomes" id="UP000268059"/>
    </source>
</evidence>
<dbReference type="Gene3D" id="1.10.8.290">
    <property type="entry name" value="uncharacterized protein sp1917 domain"/>
    <property type="match status" value="1"/>
</dbReference>
<dbReference type="OrthoDB" id="3192540at2"/>
<proteinExistence type="predicted"/>
<protein>
    <recommendedName>
        <fullName evidence="3">DUF2200 domain-containing protein</fullName>
    </recommendedName>
</protein>
<dbReference type="EMBL" id="AP019309">
    <property type="protein sequence ID" value="BBH26513.1"/>
    <property type="molecule type" value="Genomic_DNA"/>
</dbReference>
<dbReference type="RefSeq" id="WP_125119368.1">
    <property type="nucleotide sequence ID" value="NZ_AP019309.1"/>
</dbReference>
<dbReference type="Pfam" id="PF09966">
    <property type="entry name" value="DUF2200"/>
    <property type="match status" value="1"/>
</dbReference>
<dbReference type="KEGG" id="ebm:SG0102_14470"/>